<name>A0A6C0BRZ6_9ZZZZ</name>
<proteinExistence type="predicted"/>
<evidence type="ECO:0008006" key="2">
    <source>
        <dbReference type="Google" id="ProtNLM"/>
    </source>
</evidence>
<organism evidence="1">
    <name type="scientific">viral metagenome</name>
    <dbReference type="NCBI Taxonomy" id="1070528"/>
    <lineage>
        <taxon>unclassified sequences</taxon>
        <taxon>metagenomes</taxon>
        <taxon>organismal metagenomes</taxon>
    </lineage>
</organism>
<accession>A0A6C0BRZ6</accession>
<evidence type="ECO:0000313" key="1">
    <source>
        <dbReference type="EMBL" id="QHS94830.1"/>
    </source>
</evidence>
<sequence>MRPTEKTLSIDHNFFKKRNFLFFSNDQAFWNTCIYRSRFINIKFLSREEYPNGGYFYKNSDNIQNSCYIIHFNGIIGHDTKVNKMKYYNEWHV</sequence>
<protein>
    <recommendedName>
        <fullName evidence="2">Glycosyltransferase</fullName>
    </recommendedName>
</protein>
<dbReference type="AlphaFoldDB" id="A0A6C0BRZ6"/>
<reference evidence="1" key="1">
    <citation type="journal article" date="2020" name="Nature">
        <title>Giant virus diversity and host interactions through global metagenomics.</title>
        <authorList>
            <person name="Schulz F."/>
            <person name="Roux S."/>
            <person name="Paez-Espino D."/>
            <person name="Jungbluth S."/>
            <person name="Walsh D.A."/>
            <person name="Denef V.J."/>
            <person name="McMahon K.D."/>
            <person name="Konstantinidis K.T."/>
            <person name="Eloe-Fadrosh E.A."/>
            <person name="Kyrpides N.C."/>
            <person name="Woyke T."/>
        </authorList>
    </citation>
    <scope>NUCLEOTIDE SEQUENCE</scope>
    <source>
        <strain evidence="1">GVMAG-M-3300018428-16</strain>
    </source>
</reference>
<dbReference type="EMBL" id="MN739233">
    <property type="protein sequence ID" value="QHS94830.1"/>
    <property type="molecule type" value="Genomic_DNA"/>
</dbReference>